<name>A0ABR2MLB9_9ASPA</name>
<sequence>MIANQRNFTWRRKSRASLVLILRSRAAEGRGRRMPEHVGVRKTADVGTMRWRRAATCATRAVKLHHPVRLPCSVTTLLHLSRRVCFQFCILSLLRFSASNELLQFSSVMRNANVEDEMEALLSSDEFHVSDSDVLSNIDSNDQCDLELSDVEVNNPGGEGGTRKICESNMLEFELPSNQSESITFQASMVFADVHAFRESLVEYSIREGCKLDMVKNEKARITLRCASRDCKWRMHASPMADGTKHFLFFLHFVYFH</sequence>
<proteinExistence type="predicted"/>
<evidence type="ECO:0000259" key="1">
    <source>
        <dbReference type="Pfam" id="PF03108"/>
    </source>
</evidence>
<feature type="domain" description="Transposase MuDR plant" evidence="1">
    <location>
        <begin position="189"/>
        <end position="240"/>
    </location>
</feature>
<keyword evidence="3" id="KW-1185">Reference proteome</keyword>
<reference evidence="2 3" key="1">
    <citation type="journal article" date="2022" name="Nat. Plants">
        <title>Genomes of leafy and leafless Platanthera orchids illuminate the evolution of mycoheterotrophy.</title>
        <authorList>
            <person name="Li M.H."/>
            <person name="Liu K.W."/>
            <person name="Li Z."/>
            <person name="Lu H.C."/>
            <person name="Ye Q.L."/>
            <person name="Zhang D."/>
            <person name="Wang J.Y."/>
            <person name="Li Y.F."/>
            <person name="Zhong Z.M."/>
            <person name="Liu X."/>
            <person name="Yu X."/>
            <person name="Liu D.K."/>
            <person name="Tu X.D."/>
            <person name="Liu B."/>
            <person name="Hao Y."/>
            <person name="Liao X.Y."/>
            <person name="Jiang Y.T."/>
            <person name="Sun W.H."/>
            <person name="Chen J."/>
            <person name="Chen Y.Q."/>
            <person name="Ai Y."/>
            <person name="Zhai J.W."/>
            <person name="Wu S.S."/>
            <person name="Zhou Z."/>
            <person name="Hsiao Y.Y."/>
            <person name="Wu W.L."/>
            <person name="Chen Y.Y."/>
            <person name="Lin Y.F."/>
            <person name="Hsu J.L."/>
            <person name="Li C.Y."/>
            <person name="Wang Z.W."/>
            <person name="Zhao X."/>
            <person name="Zhong W.Y."/>
            <person name="Ma X.K."/>
            <person name="Ma L."/>
            <person name="Huang J."/>
            <person name="Chen G.Z."/>
            <person name="Huang M.Z."/>
            <person name="Huang L."/>
            <person name="Peng D.H."/>
            <person name="Luo Y.B."/>
            <person name="Zou S.Q."/>
            <person name="Chen S.P."/>
            <person name="Lan S."/>
            <person name="Tsai W.C."/>
            <person name="Van de Peer Y."/>
            <person name="Liu Z.J."/>
        </authorList>
    </citation>
    <scope>NUCLEOTIDE SEQUENCE [LARGE SCALE GENOMIC DNA]</scope>
    <source>
        <strain evidence="2">Lor288</strain>
    </source>
</reference>
<evidence type="ECO:0000313" key="3">
    <source>
        <dbReference type="Proteomes" id="UP001412067"/>
    </source>
</evidence>
<organism evidence="2 3">
    <name type="scientific">Platanthera guangdongensis</name>
    <dbReference type="NCBI Taxonomy" id="2320717"/>
    <lineage>
        <taxon>Eukaryota</taxon>
        <taxon>Viridiplantae</taxon>
        <taxon>Streptophyta</taxon>
        <taxon>Embryophyta</taxon>
        <taxon>Tracheophyta</taxon>
        <taxon>Spermatophyta</taxon>
        <taxon>Magnoliopsida</taxon>
        <taxon>Liliopsida</taxon>
        <taxon>Asparagales</taxon>
        <taxon>Orchidaceae</taxon>
        <taxon>Orchidoideae</taxon>
        <taxon>Orchideae</taxon>
        <taxon>Orchidinae</taxon>
        <taxon>Platanthera</taxon>
    </lineage>
</organism>
<accession>A0ABR2MLB9</accession>
<dbReference type="InterPro" id="IPR004332">
    <property type="entry name" value="Transposase_MuDR"/>
</dbReference>
<dbReference type="EMBL" id="JBBWWR010000007">
    <property type="protein sequence ID" value="KAK8964479.1"/>
    <property type="molecule type" value="Genomic_DNA"/>
</dbReference>
<protein>
    <recommendedName>
        <fullName evidence="1">Transposase MuDR plant domain-containing protein</fullName>
    </recommendedName>
</protein>
<dbReference type="Pfam" id="PF03108">
    <property type="entry name" value="DBD_Tnp_Mut"/>
    <property type="match status" value="1"/>
</dbReference>
<comment type="caution">
    <text evidence="2">The sequence shown here is derived from an EMBL/GenBank/DDBJ whole genome shotgun (WGS) entry which is preliminary data.</text>
</comment>
<gene>
    <name evidence="2" type="ORF">KSP40_PGU014368</name>
</gene>
<evidence type="ECO:0000313" key="2">
    <source>
        <dbReference type="EMBL" id="KAK8964479.1"/>
    </source>
</evidence>
<dbReference type="Proteomes" id="UP001412067">
    <property type="component" value="Unassembled WGS sequence"/>
</dbReference>